<gene>
    <name evidence="4" type="ORF">ATN00_20730</name>
</gene>
<dbReference type="PANTHER" id="PTHR41259:SF1">
    <property type="entry name" value="DOUBLE-STRAND BREAK REPAIR RAD50 ATPASE, PUTATIVE-RELATED"/>
    <property type="match status" value="1"/>
</dbReference>
<sequence length="1146" mass="124797">MRFSRLSLERYGRFADCELNFRSGDPDLHIIYGANEAGKTTSLAAVSDLLFGFPQRSPYNFMFDYILLRVGAVLEDGSRTFACRRKKGTAGTLLDTNDAAIDEAPLASMLKGQTRETFSLSFSLDQDALRSGGKAMVEAKNDLGRTLFAAGSGLTGVADELKKLEGEADAIWAPTTSQRRSFTFAHRQLAEATKTIRDAALKPKSWSDARNAMLEAQAALNLARDARDVVQTELRAADRVRRLAPLVRLRDEQTETLLGYETIVDLSVQREDEAERVIREAEEAQRQRSTAEQLKADAENRRDKIEADPTLLEKADEIDQLIADGGAVAKAAQDLVRREAELVVAEALTRRLRAEAGPNADATPSRALAAKLRDLSRTHGENAAARRQIAESRNDLDDRRKRAQDRLDGASAAAASEALIDAVDAARALGSDADARCEGAGLRVEALASSLPALLTRLSPWTGGIDELLVLPEVGDEEIESARSELAEILGQVRREEEQLRHWTEEAEKVALEIGQLATGTVVSEDEIASVRLSRQDCWQPIRENVLAGTPLGSPEAAVADYETSVSRVDEKMVLRFSLAEESSRLSVLERSKASHDLQAKQAQGRIEDARKRYGEAAEAWAARLTAAGLPALEPTRFLTWRSARDAAVEAHRDGLTLRADLASIVGRRDRCRAALAQALEVADAGGPLTPVLAAAERKRAEYEDFTQQRRLAAEQLDQIAAEASALDRRHQRLDDEDASNVTSWREVMDEAGLQLDIVTCGAVLELLDDLRGAIAAEADLRRRVETIRRDASNHMERVEKLSDGSNVPAGDTATRLGALRNCLTAARSAATLIDSLDEEARRRADQFEEASAKLATADAALAPALAETKSTDRAELSEAIERSRAKRRLTVERAAIERRIVEEGDGFTLDELVAAVAASNPDQIASHVSSLDARLGELNDEVAAAATAHGHARSAFTALDAGGTAAVDAASDAEQAKAELEVLAEQYILKRAQALTLKWAIEKYRERHQDPLLLRAGDLFSILTAGRYAALRVDADGSVPRLLGLRDDRRTMVEVGAMSEGTTDQLFLALRLAALEQSVKAGVNLPFLADDLFVNFDDERAEAGFRVLAEVACSTQVLFFTHHPHLVEIAKSVVGDDLHSKCELA</sequence>
<evidence type="ECO:0000313" key="4">
    <source>
        <dbReference type="EMBL" id="ALR22921.1"/>
    </source>
</evidence>
<feature type="coiled-coil region" evidence="1">
    <location>
        <begin position="967"/>
        <end position="994"/>
    </location>
</feature>
<dbReference type="PANTHER" id="PTHR41259">
    <property type="entry name" value="DOUBLE-STRAND BREAK REPAIR RAD50 ATPASE, PUTATIVE-RELATED"/>
    <property type="match status" value="1"/>
</dbReference>
<dbReference type="RefSeq" id="WP_056383892.1">
    <property type="nucleotide sequence ID" value="NZ_CP013265.1"/>
</dbReference>
<reference evidence="4 5" key="1">
    <citation type="submission" date="2015-11" db="EMBL/GenBank/DDBJ databases">
        <title>A Two-component Flavoprotein Monooxygenase System MeaXY Responsible for para-Hydroxylation of 2-Methyl-6-ethylaniline and 2,6-Diethylaniline in Sphingobium baderi DE-13.</title>
        <authorList>
            <person name="Cheng M."/>
            <person name="Meng Q."/>
            <person name="Yang Y."/>
            <person name="Chu C."/>
            <person name="Yan X."/>
            <person name="He J."/>
            <person name="Li S."/>
        </authorList>
    </citation>
    <scope>NUCLEOTIDE SEQUENCE [LARGE SCALE GENOMIC DNA]</scope>
    <source>
        <strain evidence="4 5">DE-13</strain>
        <plasmid evidence="5">Plasmid pDE1</plasmid>
    </source>
</reference>
<feature type="region of interest" description="Disordered" evidence="2">
    <location>
        <begin position="377"/>
        <end position="408"/>
    </location>
</feature>
<dbReference type="AlphaFoldDB" id="A0A0S3F5K8"/>
<evidence type="ECO:0000259" key="3">
    <source>
        <dbReference type="Pfam" id="PF13514"/>
    </source>
</evidence>
<dbReference type="SUPFAM" id="SSF52540">
    <property type="entry name" value="P-loop containing nucleoside triphosphate hydrolases"/>
    <property type="match status" value="1"/>
</dbReference>
<feature type="compositionally biased region" description="Basic and acidic residues" evidence="2">
    <location>
        <begin position="388"/>
        <end position="408"/>
    </location>
</feature>
<dbReference type="EMBL" id="CP013265">
    <property type="protein sequence ID" value="ALR22921.1"/>
    <property type="molecule type" value="Genomic_DNA"/>
</dbReference>
<proteinExistence type="predicted"/>
<feature type="region of interest" description="Disordered" evidence="2">
    <location>
        <begin position="281"/>
        <end position="306"/>
    </location>
</feature>
<feature type="coiled-coil region" evidence="1">
    <location>
        <begin position="593"/>
        <end position="620"/>
    </location>
</feature>
<feature type="compositionally biased region" description="Basic and acidic residues" evidence="2">
    <location>
        <begin position="294"/>
        <end position="306"/>
    </location>
</feature>
<dbReference type="Proteomes" id="UP000056968">
    <property type="component" value="Plasmid pDE1"/>
</dbReference>
<dbReference type="Pfam" id="PF13514">
    <property type="entry name" value="AAA_27"/>
    <property type="match status" value="1"/>
</dbReference>
<geneLocation type="plasmid" evidence="4 5">
    <name>pDE1</name>
</geneLocation>
<name>A0A0S3F5K8_9SPHN</name>
<feature type="coiled-coil region" evidence="1">
    <location>
        <begin position="479"/>
        <end position="513"/>
    </location>
</feature>
<evidence type="ECO:0000256" key="1">
    <source>
        <dbReference type="SAM" id="Coils"/>
    </source>
</evidence>
<evidence type="ECO:0000313" key="5">
    <source>
        <dbReference type="Proteomes" id="UP000056968"/>
    </source>
</evidence>
<feature type="domain" description="YhaN AAA" evidence="3">
    <location>
        <begin position="1"/>
        <end position="206"/>
    </location>
</feature>
<dbReference type="OrthoDB" id="9764467at2"/>
<dbReference type="InterPro" id="IPR027417">
    <property type="entry name" value="P-loop_NTPase"/>
</dbReference>
<dbReference type="InterPro" id="IPR038734">
    <property type="entry name" value="YhaN_AAA"/>
</dbReference>
<keyword evidence="5" id="KW-1185">Reference proteome</keyword>
<evidence type="ECO:0000256" key="2">
    <source>
        <dbReference type="SAM" id="MobiDB-lite"/>
    </source>
</evidence>
<dbReference type="Gene3D" id="3.40.50.300">
    <property type="entry name" value="P-loop containing nucleotide triphosphate hydrolases"/>
    <property type="match status" value="2"/>
</dbReference>
<keyword evidence="4" id="KW-0614">Plasmid</keyword>
<dbReference type="KEGG" id="sbd:ATN00_20730"/>
<keyword evidence="1" id="KW-0175">Coiled coil</keyword>
<protein>
    <submittedName>
        <fullName evidence="4">Chromosome segregation protein SMC</fullName>
    </submittedName>
</protein>
<accession>A0A0S3F5K8</accession>
<organism evidence="4 5">
    <name type="scientific">Sphingobium baderi</name>
    <dbReference type="NCBI Taxonomy" id="1332080"/>
    <lineage>
        <taxon>Bacteria</taxon>
        <taxon>Pseudomonadati</taxon>
        <taxon>Pseudomonadota</taxon>
        <taxon>Alphaproteobacteria</taxon>
        <taxon>Sphingomonadales</taxon>
        <taxon>Sphingomonadaceae</taxon>
        <taxon>Sphingobium</taxon>
    </lineage>
</organism>
<feature type="coiled-coil region" evidence="1">
    <location>
        <begin position="696"/>
        <end position="737"/>
    </location>
</feature>